<dbReference type="Pfam" id="PF00593">
    <property type="entry name" value="TonB_dep_Rec_b-barrel"/>
    <property type="match status" value="1"/>
</dbReference>
<accession>A0A2K4XG45</accession>
<dbReference type="InterPro" id="IPR036942">
    <property type="entry name" value="Beta-barrel_TonB_sf"/>
</dbReference>
<evidence type="ECO:0000256" key="4">
    <source>
        <dbReference type="RuleBase" id="RU003357"/>
    </source>
</evidence>
<protein>
    <submittedName>
        <fullName evidence="8">TonB-dependent receptor</fullName>
    </submittedName>
</protein>
<dbReference type="SUPFAM" id="SSF56935">
    <property type="entry name" value="Porins"/>
    <property type="match status" value="1"/>
</dbReference>
<dbReference type="InterPro" id="IPR010104">
    <property type="entry name" value="TonB_rcpt_bac"/>
</dbReference>
<evidence type="ECO:0000256" key="3">
    <source>
        <dbReference type="ARBA" id="ARBA00023237"/>
    </source>
</evidence>
<dbReference type="OrthoDB" id="8727862at2"/>
<dbReference type="InterPro" id="IPR000531">
    <property type="entry name" value="Beta-barrel_TonB"/>
</dbReference>
<feature type="chain" id="PRO_5014383770" evidence="5">
    <location>
        <begin position="26"/>
        <end position="1201"/>
    </location>
</feature>
<dbReference type="PANTHER" id="PTHR40980:SF3">
    <property type="entry name" value="TONB-DEPENDENT RECEPTOR-LIKE BETA-BARREL DOMAIN-CONTAINING PROTEIN"/>
    <property type="match status" value="1"/>
</dbReference>
<dbReference type="GeneID" id="93665995"/>
<dbReference type="InterPro" id="IPR012910">
    <property type="entry name" value="Plug_dom"/>
</dbReference>
<keyword evidence="8" id="KW-0614">Plasmid</keyword>
<evidence type="ECO:0000313" key="9">
    <source>
        <dbReference type="Proteomes" id="UP000238288"/>
    </source>
</evidence>
<dbReference type="GO" id="GO:0009279">
    <property type="term" value="C:cell outer membrane"/>
    <property type="evidence" value="ECO:0007669"/>
    <property type="project" value="UniProtKB-SubCell"/>
</dbReference>
<keyword evidence="2 4" id="KW-0472">Membrane</keyword>
<dbReference type="Gene3D" id="2.40.170.20">
    <property type="entry name" value="TonB-dependent receptor, beta-barrel domain"/>
    <property type="match status" value="2"/>
</dbReference>
<organism evidence="8 9">
    <name type="scientific">Pseudoalteromonas carrageenovora IAM 12662</name>
    <dbReference type="NCBI Taxonomy" id="1314868"/>
    <lineage>
        <taxon>Bacteria</taxon>
        <taxon>Pseudomonadati</taxon>
        <taxon>Pseudomonadota</taxon>
        <taxon>Gammaproteobacteria</taxon>
        <taxon>Alteromonadales</taxon>
        <taxon>Pseudoalteromonadaceae</taxon>
        <taxon>Pseudoalteromonas</taxon>
    </lineage>
</organism>
<feature type="domain" description="TonB-dependent receptor-like beta-barrel" evidence="6">
    <location>
        <begin position="809"/>
        <end position="1147"/>
    </location>
</feature>
<gene>
    <name evidence="8" type="ORF">PCAR9_P0111</name>
</gene>
<keyword evidence="3" id="KW-0998">Cell outer membrane</keyword>
<proteinExistence type="inferred from homology"/>
<name>A0A2K4XG45_PSEVC</name>
<dbReference type="RefSeq" id="WP_104644278.1">
    <property type="nucleotide sequence ID" value="NZ_LT965930.1"/>
</dbReference>
<dbReference type="NCBIfam" id="TIGR01782">
    <property type="entry name" value="TonB-Xanth-Caul"/>
    <property type="match status" value="1"/>
</dbReference>
<dbReference type="Pfam" id="PF07715">
    <property type="entry name" value="Plug"/>
    <property type="match status" value="1"/>
</dbReference>
<keyword evidence="8" id="KW-0675">Receptor</keyword>
<sequence>MKSHFKLNAISAAIICTFVSGISVAEENTDEKKKVDKKESDVEVITVTGFRGSLQRAMNNKRFSEGVTDSIHAEDVGKSTDQNIADALSRVTGVTVQESNGEGTKISVRGANSNLNNISMNGVTLTSGLSGSGSNASAEQGVDLSSFSSDILSSIEVQKTASADQDEGSLGANVVLKTIKPLSLKKPIRSIELQGRYNDYSEDANRKVSASFSDKYLDDSLGVIFTFADETQNTRRDEYSASWDDEIHSAKAGKARDFSTGQIITEESEFLSQSSQSYGLNLDKRDRQSITLGLQYQPTADTDIQLDLTHSNQEVTLDNHQYDLQILSNLKNKNSDPQEDWWTINNENHTLVKRLDRSNRGRVFRLKGGSEIKNNIGTLSIDHHFTDNFSGKLIAGYSKTSQDSLPNARVMLAGKSKTNKLPITSNDPNEVTLQPQGYDCSSGSCQIIANKGFIQFPDGITDPSFGLAPGRTNPLDIQNFRVGNVSNDEDHNSDTNKSLFLDFDWNVDYLGVTKVEFGGKYSKRVKDVYSLTTKILNNSVVVDANGDELSIGGLTDITMADLLVSNDFPVNNFMDGIADPNQVHFLDGWGIVDPFKALALATDSESGLDVKPQPDESASRIIEQEVNALYGKINFEYFDGRLTGNIGLRYVKTETNAEAFNKVQFQKTPILYDFYDLIYNRGLANGNLPVCDFEPQYPNDDVTQTPSNLPASGSCAAWQLMYNYDMNDPSTFPDFVNRDGDTYLAPSALNSSNPNYILQVVYNDDGSVQHVLNNGVSSLDGRSTENPDLAAWLDRSTIDEFIDPVTGQPLGFKAGLRSKRTKGSASNDIFLPSLNLNYKFSDDFIGRFSVSKTMSRPTFDSTTPGANIDEKYVSAWGIGKANNVALKPLESTNLDLSFEWYFNNSGLVSVAFFHKDMTNFEENITETYIWKDIRTDYDLSSVDSIYDVLVEPTLKEDADGNPIPDTQNAQLNQYEETPGTPLDESGNTCMPDRVAHIELQDSLTANCHTVKLATVRNGKGATTQGIEINYTQNYDFLPGALSGLGLSVNYTYAESEKDIEVSAVSGVSVAPLPQTYTPKHSANTTVFWEKDDLMLRLAHRYSSVQLVNDNFAFGQGVAWLDSTSKLDFSSTYKINDNFTLSFQALNLTDETNRTFLTSRNYIIDGEVYDEGNALDQSVDTSRTISEYRTGRQYRIGIRASF</sequence>
<dbReference type="Gene3D" id="2.170.130.10">
    <property type="entry name" value="TonB-dependent receptor, plug domain"/>
    <property type="match status" value="1"/>
</dbReference>
<feature type="signal peptide" evidence="5">
    <location>
        <begin position="1"/>
        <end position="25"/>
    </location>
</feature>
<dbReference type="InterPro" id="IPR037066">
    <property type="entry name" value="Plug_dom_sf"/>
</dbReference>
<reference evidence="8 9" key="1">
    <citation type="submission" date="2017-11" db="EMBL/GenBank/DDBJ databases">
        <authorList>
            <person name="Han C.G."/>
        </authorList>
    </citation>
    <scope>NUCLEOTIDE SEQUENCE [LARGE SCALE GENOMIC DNA]</scope>
    <source>
        <strain evidence="9">ATCC 43555</strain>
        <plasmid evidence="9">Plasmid pcar9p</plasmid>
    </source>
</reference>
<evidence type="ECO:0000256" key="1">
    <source>
        <dbReference type="ARBA" id="ARBA00004442"/>
    </source>
</evidence>
<dbReference type="PANTHER" id="PTHR40980">
    <property type="entry name" value="PLUG DOMAIN-CONTAINING PROTEIN"/>
    <property type="match status" value="1"/>
</dbReference>
<keyword evidence="5" id="KW-0732">Signal</keyword>
<evidence type="ECO:0000259" key="7">
    <source>
        <dbReference type="Pfam" id="PF07715"/>
    </source>
</evidence>
<evidence type="ECO:0000256" key="2">
    <source>
        <dbReference type="ARBA" id="ARBA00023136"/>
    </source>
</evidence>
<geneLocation type="plasmid" evidence="9">
    <name>pcar9p</name>
</geneLocation>
<keyword evidence="4" id="KW-0798">TonB box</keyword>
<evidence type="ECO:0000313" key="8">
    <source>
        <dbReference type="EMBL" id="SOU43303.1"/>
    </source>
</evidence>
<dbReference type="EMBL" id="LT965930">
    <property type="protein sequence ID" value="SOU43303.1"/>
    <property type="molecule type" value="Genomic_DNA"/>
</dbReference>
<comment type="subcellular location">
    <subcellularLocation>
        <location evidence="1 4">Cell outer membrane</location>
    </subcellularLocation>
</comment>
<dbReference type="Proteomes" id="UP000238288">
    <property type="component" value="Plasmid PCAR9p"/>
</dbReference>
<evidence type="ECO:0000259" key="6">
    <source>
        <dbReference type="Pfam" id="PF00593"/>
    </source>
</evidence>
<evidence type="ECO:0000256" key="5">
    <source>
        <dbReference type="SAM" id="SignalP"/>
    </source>
</evidence>
<dbReference type="AlphaFoldDB" id="A0A2K4XG45"/>
<comment type="similarity">
    <text evidence="4">Belongs to the TonB-dependent receptor family.</text>
</comment>
<feature type="domain" description="TonB-dependent receptor plug" evidence="7">
    <location>
        <begin position="64"/>
        <end position="171"/>
    </location>
</feature>